<feature type="transmembrane region" description="Helical" evidence="7">
    <location>
        <begin position="102"/>
        <end position="126"/>
    </location>
</feature>
<feature type="transmembrane region" description="Helical" evidence="7">
    <location>
        <begin position="278"/>
        <end position="297"/>
    </location>
</feature>
<dbReference type="InterPro" id="IPR036259">
    <property type="entry name" value="MFS_trans_sf"/>
</dbReference>
<feature type="transmembrane region" description="Helical" evidence="7">
    <location>
        <begin position="338"/>
        <end position="360"/>
    </location>
</feature>
<comment type="subcellular location">
    <subcellularLocation>
        <location evidence="1">Cell membrane</location>
        <topology evidence="1">Multi-pass membrane protein</topology>
    </subcellularLocation>
</comment>
<keyword evidence="10" id="KW-1185">Reference proteome</keyword>
<comment type="caution">
    <text evidence="9">The sequence shown here is derived from an EMBL/GenBank/DDBJ whole genome shotgun (WGS) entry which is preliminary data.</text>
</comment>
<dbReference type="Pfam" id="PF07690">
    <property type="entry name" value="MFS_1"/>
    <property type="match status" value="1"/>
</dbReference>
<accession>A0A7K1FWC0</accession>
<reference evidence="9 10" key="1">
    <citation type="submission" date="2019-11" db="EMBL/GenBank/DDBJ databases">
        <authorList>
            <person name="Jiang L.-Q."/>
        </authorList>
    </citation>
    <scope>NUCLEOTIDE SEQUENCE [LARGE SCALE GENOMIC DNA]</scope>
    <source>
        <strain evidence="9 10">YIM 132087</strain>
    </source>
</reference>
<feature type="transmembrane region" description="Helical" evidence="7">
    <location>
        <begin position="210"/>
        <end position="239"/>
    </location>
</feature>
<evidence type="ECO:0000256" key="4">
    <source>
        <dbReference type="ARBA" id="ARBA00022692"/>
    </source>
</evidence>
<evidence type="ECO:0000256" key="2">
    <source>
        <dbReference type="ARBA" id="ARBA00022448"/>
    </source>
</evidence>
<keyword evidence="5 7" id="KW-1133">Transmembrane helix</keyword>
<evidence type="ECO:0000313" key="9">
    <source>
        <dbReference type="EMBL" id="MTD17104.1"/>
    </source>
</evidence>
<name>A0A7K1FWC0_9ACTN</name>
<feature type="transmembrane region" description="Helical" evidence="7">
    <location>
        <begin position="170"/>
        <end position="189"/>
    </location>
</feature>
<dbReference type="EMBL" id="WLYK01000013">
    <property type="protein sequence ID" value="MTD17104.1"/>
    <property type="molecule type" value="Genomic_DNA"/>
</dbReference>
<feature type="transmembrane region" description="Helical" evidence="7">
    <location>
        <begin position="245"/>
        <end position="266"/>
    </location>
</feature>
<evidence type="ECO:0000256" key="6">
    <source>
        <dbReference type="ARBA" id="ARBA00023136"/>
    </source>
</evidence>
<dbReference type="Gene3D" id="1.20.1250.20">
    <property type="entry name" value="MFS general substrate transporter like domains"/>
    <property type="match status" value="1"/>
</dbReference>
<feature type="domain" description="Major facilitator superfamily (MFS) profile" evidence="8">
    <location>
        <begin position="14"/>
        <end position="390"/>
    </location>
</feature>
<evidence type="ECO:0000256" key="3">
    <source>
        <dbReference type="ARBA" id="ARBA00022475"/>
    </source>
</evidence>
<keyword evidence="4 7" id="KW-0812">Transmembrane</keyword>
<dbReference type="AlphaFoldDB" id="A0A7K1FWC0"/>
<dbReference type="GO" id="GO:0005886">
    <property type="term" value="C:plasma membrane"/>
    <property type="evidence" value="ECO:0007669"/>
    <property type="project" value="UniProtKB-SubCell"/>
</dbReference>
<feature type="transmembrane region" description="Helical" evidence="7">
    <location>
        <begin position="79"/>
        <end position="96"/>
    </location>
</feature>
<protein>
    <submittedName>
        <fullName evidence="9">MFS transporter</fullName>
    </submittedName>
</protein>
<evidence type="ECO:0000313" key="10">
    <source>
        <dbReference type="Proteomes" id="UP000460221"/>
    </source>
</evidence>
<dbReference type="SUPFAM" id="SSF103473">
    <property type="entry name" value="MFS general substrate transporter"/>
    <property type="match status" value="1"/>
</dbReference>
<dbReference type="InterPro" id="IPR011701">
    <property type="entry name" value="MFS"/>
</dbReference>
<dbReference type="RefSeq" id="WP_154771097.1">
    <property type="nucleotide sequence ID" value="NZ_WLYK01000013.1"/>
</dbReference>
<dbReference type="Proteomes" id="UP000460221">
    <property type="component" value="Unassembled WGS sequence"/>
</dbReference>
<keyword evidence="2" id="KW-0813">Transport</keyword>
<evidence type="ECO:0000256" key="1">
    <source>
        <dbReference type="ARBA" id="ARBA00004651"/>
    </source>
</evidence>
<organism evidence="9 10">
    <name type="scientific">Nakamurella alba</name>
    <dbReference type="NCBI Taxonomy" id="2665158"/>
    <lineage>
        <taxon>Bacteria</taxon>
        <taxon>Bacillati</taxon>
        <taxon>Actinomycetota</taxon>
        <taxon>Actinomycetes</taxon>
        <taxon>Nakamurellales</taxon>
        <taxon>Nakamurellaceae</taxon>
        <taxon>Nakamurella</taxon>
    </lineage>
</organism>
<dbReference type="GO" id="GO:0022857">
    <property type="term" value="F:transmembrane transporter activity"/>
    <property type="evidence" value="ECO:0007669"/>
    <property type="project" value="InterPro"/>
</dbReference>
<dbReference type="PROSITE" id="PS50850">
    <property type="entry name" value="MFS"/>
    <property type="match status" value="1"/>
</dbReference>
<dbReference type="InterPro" id="IPR020846">
    <property type="entry name" value="MFS_dom"/>
</dbReference>
<keyword evidence="3" id="KW-1003">Cell membrane</keyword>
<feature type="transmembrane region" description="Helical" evidence="7">
    <location>
        <begin position="303"/>
        <end position="326"/>
    </location>
</feature>
<keyword evidence="6 7" id="KW-0472">Membrane</keyword>
<evidence type="ECO:0000259" key="8">
    <source>
        <dbReference type="PROSITE" id="PS50850"/>
    </source>
</evidence>
<feature type="transmembrane region" description="Helical" evidence="7">
    <location>
        <begin position="366"/>
        <end position="386"/>
    </location>
</feature>
<feature type="transmembrane region" description="Helical" evidence="7">
    <location>
        <begin position="138"/>
        <end position="158"/>
    </location>
</feature>
<evidence type="ECO:0000256" key="7">
    <source>
        <dbReference type="SAM" id="Phobius"/>
    </source>
</evidence>
<proteinExistence type="predicted"/>
<dbReference type="PANTHER" id="PTHR23517">
    <property type="entry name" value="RESISTANCE PROTEIN MDTM, PUTATIVE-RELATED-RELATED"/>
    <property type="match status" value="1"/>
</dbReference>
<dbReference type="InterPro" id="IPR050171">
    <property type="entry name" value="MFS_Transporters"/>
</dbReference>
<evidence type="ECO:0000256" key="5">
    <source>
        <dbReference type="ARBA" id="ARBA00022989"/>
    </source>
</evidence>
<feature type="transmembrane region" description="Helical" evidence="7">
    <location>
        <begin position="12"/>
        <end position="36"/>
    </location>
</feature>
<sequence>MTPAAADTATGAAQVAVAVLLNAACILPSFMVAAAAGEMGRDFPLGPVAIGIAFSAYWLVASVSAFPLASLLRHRSAAAALRVAGTAAAAGSVLVVLVSHSALALCLALALVGLTPALATPAVNVVIMGRVPIRRRAFAFAVASASPVTALAVAGSAGHALAVELGWRTAYLLAGAAALVLVACVRGTGRRARTEVDRTDRVPPRGRARLGPLAVMMTGVLGGNLAVGAATAFLVVAAPAGGVDVATAAVGVSAGAAGSVLFRILLAVLVDRRGIDPFPLCGAMLTLGAVGFVLLAVPAPWSFVTGLVLVLVPGWSWVSLLVHGVMSRYPDDVAQASGVVQIGYFIGGVIGPVAFGALAGATSFGAAWSVMAAAHLVAATSVLVGARRLPAFRGARVGDAVMR</sequence>
<gene>
    <name evidence="9" type="ORF">GIS00_24515</name>
</gene>
<feature type="transmembrane region" description="Helical" evidence="7">
    <location>
        <begin position="48"/>
        <end position="72"/>
    </location>
</feature>